<dbReference type="Proteomes" id="UP000094329">
    <property type="component" value="Unassembled WGS sequence"/>
</dbReference>
<dbReference type="SUPFAM" id="SSF69279">
    <property type="entry name" value="Phage tail proteins"/>
    <property type="match status" value="1"/>
</dbReference>
<reference evidence="1 2" key="1">
    <citation type="submission" date="2016-08" db="EMBL/GenBank/DDBJ databases">
        <title>Draft genome sequence of Candidatus Piscirickettsia litoralis, from seawater.</title>
        <authorList>
            <person name="Wan X."/>
            <person name="Lee A.J."/>
            <person name="Hou S."/>
            <person name="Donachie S.P."/>
        </authorList>
    </citation>
    <scope>NUCLEOTIDE SEQUENCE [LARGE SCALE GENOMIC DNA]</scope>
    <source>
        <strain evidence="1 2">Y2</strain>
    </source>
</reference>
<name>A0ABX2ZXQ4_9GAMM</name>
<proteinExistence type="predicted"/>
<gene>
    <name evidence="1" type="ORF">BGC07_17930</name>
</gene>
<dbReference type="EMBL" id="MDTU01000006">
    <property type="protein sequence ID" value="ODN41154.1"/>
    <property type="molecule type" value="Genomic_DNA"/>
</dbReference>
<dbReference type="Pfam" id="PF05954">
    <property type="entry name" value="Phage_GPD"/>
    <property type="match status" value="1"/>
</dbReference>
<comment type="caution">
    <text evidence="1">The sequence shown here is derived from an EMBL/GenBank/DDBJ whole genome shotgun (WGS) entry which is preliminary data.</text>
</comment>
<evidence type="ECO:0000313" key="1">
    <source>
        <dbReference type="EMBL" id="ODN41154.1"/>
    </source>
</evidence>
<organism evidence="1 2">
    <name type="scientific">Piscirickettsia litoralis</name>
    <dbReference type="NCBI Taxonomy" id="1891921"/>
    <lineage>
        <taxon>Bacteria</taxon>
        <taxon>Pseudomonadati</taxon>
        <taxon>Pseudomonadota</taxon>
        <taxon>Gammaproteobacteria</taxon>
        <taxon>Thiotrichales</taxon>
        <taxon>Piscirickettsiaceae</taxon>
        <taxon>Piscirickettsia</taxon>
    </lineage>
</organism>
<dbReference type="RefSeq" id="WP_069314427.1">
    <property type="nucleotide sequence ID" value="NZ_MDTU01000006.1"/>
</dbReference>
<sequence length="339" mass="37670">MTPTYSIVNYGPDGTINDRTEAFKGRLLSMTVNDYSGMSSDSVTFVLDDADGKLIAPDTKSSIRVNLGYEGSPLVTMGEFTVTQTTYSGWPRRLTVTATSMDMYVGLKEVMSRSFSNKTVKEIIEEIATSNVNTNEKMYEVTVGHDVADQVVKYIAQTNESSMNFLTRFARDRGCVFKCTHNRIVFVTAGTGKRASGVDLDPINIDVQTGNVLDYIVSYDRRLQYNTVRAHYHDFATGLAGKIDAGSGKKPIYVMPNYLANELEASVSAHAELHRLQRCKGQFSVNLVGNPFLMAQFPVNLTGVKKNIDEQWVVSQATHQYIEGRGYTTRIEGNIKLKL</sequence>
<accession>A0ABX2ZXQ4</accession>
<protein>
    <submittedName>
        <fullName evidence="1">Uncharacterized protein</fullName>
    </submittedName>
</protein>
<keyword evidence="2" id="KW-1185">Reference proteome</keyword>
<dbReference type="Gene3D" id="3.55.50.10">
    <property type="entry name" value="Baseplate protein-like domains"/>
    <property type="match status" value="1"/>
</dbReference>
<evidence type="ECO:0000313" key="2">
    <source>
        <dbReference type="Proteomes" id="UP000094329"/>
    </source>
</evidence>